<protein>
    <submittedName>
        <fullName evidence="2">Uncharacterized protein</fullName>
    </submittedName>
</protein>
<organism evidence="2 3">
    <name type="scientific">Vibrio ziniensis</name>
    <dbReference type="NCBI Taxonomy" id="2711221"/>
    <lineage>
        <taxon>Bacteria</taxon>
        <taxon>Pseudomonadati</taxon>
        <taxon>Pseudomonadota</taxon>
        <taxon>Gammaproteobacteria</taxon>
        <taxon>Vibrionales</taxon>
        <taxon>Vibrionaceae</taxon>
        <taxon>Vibrio</taxon>
    </lineage>
</organism>
<evidence type="ECO:0000313" key="2">
    <source>
        <dbReference type="EMBL" id="QIH41417.1"/>
    </source>
</evidence>
<gene>
    <name evidence="2" type="ORF">G5S32_05145</name>
</gene>
<proteinExistence type="predicted"/>
<dbReference type="RefSeq" id="WP_165311000.1">
    <property type="nucleotide sequence ID" value="NZ_CP049331.1"/>
</dbReference>
<accession>A0A6G7CH32</accession>
<name>A0A6G7CH32_9VIBR</name>
<dbReference type="KEGG" id="vzi:G5S32_05145"/>
<sequence length="87" mass="9759">MSMTQEEINKAVDGVMELRPVGIRSPKEPPKNPSITQRMSDLQFQQEMAAIMENEPVVGSAFYFRNNDESKGGRKNLSFNPYHGGAK</sequence>
<evidence type="ECO:0000256" key="1">
    <source>
        <dbReference type="SAM" id="MobiDB-lite"/>
    </source>
</evidence>
<evidence type="ECO:0000313" key="3">
    <source>
        <dbReference type="Proteomes" id="UP000503003"/>
    </source>
</evidence>
<dbReference type="Proteomes" id="UP000503003">
    <property type="component" value="Chromosome 1"/>
</dbReference>
<dbReference type="AlphaFoldDB" id="A0A6G7CH32"/>
<keyword evidence="3" id="KW-1185">Reference proteome</keyword>
<dbReference type="EMBL" id="CP049331">
    <property type="protein sequence ID" value="QIH41417.1"/>
    <property type="molecule type" value="Genomic_DNA"/>
</dbReference>
<reference evidence="2 3" key="1">
    <citation type="submission" date="2020-02" db="EMBL/GenBank/DDBJ databases">
        <title>A complete genome of a marine bacterium Vibrio sp. ZWAL4003 isolated from the mangrove sediment with the ability to degrade polysaccharides.</title>
        <authorList>
            <person name="Wu J."/>
            <person name="Qu W."/>
            <person name="Zeng R."/>
        </authorList>
    </citation>
    <scope>NUCLEOTIDE SEQUENCE [LARGE SCALE GENOMIC DNA]</scope>
    <source>
        <strain evidence="2 3">ZWAL4003</strain>
    </source>
</reference>
<feature type="region of interest" description="Disordered" evidence="1">
    <location>
        <begin position="65"/>
        <end position="87"/>
    </location>
</feature>